<sequence>MVRSIWWNANEINDVIVVAGPQRRTLKTVRPCASELPRNTNVFNCHSHSPLPISISRWQDRLSSVRAQCRRVPHVMTPGHENGIVVCSVPCWRCTGAYSLGCGSPPSMNA</sequence>
<evidence type="ECO:0000313" key="2">
    <source>
        <dbReference type="Proteomes" id="UP000479190"/>
    </source>
</evidence>
<keyword evidence="2" id="KW-1185">Reference proteome</keyword>
<organism evidence="1 2">
    <name type="scientific">Trichogramma brassicae</name>
    <dbReference type="NCBI Taxonomy" id="86971"/>
    <lineage>
        <taxon>Eukaryota</taxon>
        <taxon>Metazoa</taxon>
        <taxon>Ecdysozoa</taxon>
        <taxon>Arthropoda</taxon>
        <taxon>Hexapoda</taxon>
        <taxon>Insecta</taxon>
        <taxon>Pterygota</taxon>
        <taxon>Neoptera</taxon>
        <taxon>Endopterygota</taxon>
        <taxon>Hymenoptera</taxon>
        <taxon>Apocrita</taxon>
        <taxon>Proctotrupomorpha</taxon>
        <taxon>Chalcidoidea</taxon>
        <taxon>Trichogrammatidae</taxon>
        <taxon>Trichogramma</taxon>
    </lineage>
</organism>
<reference evidence="1 2" key="1">
    <citation type="submission" date="2020-02" db="EMBL/GenBank/DDBJ databases">
        <authorList>
            <person name="Ferguson B K."/>
        </authorList>
    </citation>
    <scope>NUCLEOTIDE SEQUENCE [LARGE SCALE GENOMIC DNA]</scope>
</reference>
<evidence type="ECO:0000313" key="1">
    <source>
        <dbReference type="EMBL" id="CAB0031099.1"/>
    </source>
</evidence>
<accession>A0A6H5I807</accession>
<name>A0A6H5I807_9HYME</name>
<protein>
    <submittedName>
        <fullName evidence="1">Uncharacterized protein</fullName>
    </submittedName>
</protein>
<dbReference type="Proteomes" id="UP000479190">
    <property type="component" value="Unassembled WGS sequence"/>
</dbReference>
<dbReference type="EMBL" id="CADCXV010000626">
    <property type="protein sequence ID" value="CAB0031099.1"/>
    <property type="molecule type" value="Genomic_DNA"/>
</dbReference>
<gene>
    <name evidence="1" type="ORF">TBRA_LOCUS3079</name>
</gene>
<proteinExistence type="predicted"/>
<dbReference type="AlphaFoldDB" id="A0A6H5I807"/>